<dbReference type="Gene3D" id="1.10.260.40">
    <property type="entry name" value="lambda repressor-like DNA-binding domains"/>
    <property type="match status" value="1"/>
</dbReference>
<sequence>MAKKVKESTIPDSNIITDIKDFGKHLKYKRTSQGLTLVEAAQLCNINTTTLIRLEKGSEGVRLSTALYVAKMFGLKLILE</sequence>
<organism evidence="2 3">
    <name type="scientific">Arcobacter cloacae</name>
    <dbReference type="NCBI Taxonomy" id="1054034"/>
    <lineage>
        <taxon>Bacteria</taxon>
        <taxon>Pseudomonadati</taxon>
        <taxon>Campylobacterota</taxon>
        <taxon>Epsilonproteobacteria</taxon>
        <taxon>Campylobacterales</taxon>
        <taxon>Arcobacteraceae</taxon>
        <taxon>Arcobacter</taxon>
    </lineage>
</organism>
<proteinExistence type="predicted"/>
<evidence type="ECO:0000259" key="1">
    <source>
        <dbReference type="PROSITE" id="PS50943"/>
    </source>
</evidence>
<protein>
    <recommendedName>
        <fullName evidence="1">HTH cro/C1-type domain-containing protein</fullName>
    </recommendedName>
</protein>
<dbReference type="PROSITE" id="PS50943">
    <property type="entry name" value="HTH_CROC1"/>
    <property type="match status" value="1"/>
</dbReference>
<dbReference type="Pfam" id="PF01381">
    <property type="entry name" value="HTH_3"/>
    <property type="match status" value="1"/>
</dbReference>
<dbReference type="Proteomes" id="UP000290870">
    <property type="component" value="Unassembled WGS sequence"/>
</dbReference>
<dbReference type="GO" id="GO:0003677">
    <property type="term" value="F:DNA binding"/>
    <property type="evidence" value="ECO:0007669"/>
    <property type="project" value="InterPro"/>
</dbReference>
<dbReference type="AlphaFoldDB" id="A0A4Q0ZAR0"/>
<dbReference type="OrthoDB" id="5346389at2"/>
<evidence type="ECO:0000313" key="3">
    <source>
        <dbReference type="Proteomes" id="UP000290870"/>
    </source>
</evidence>
<dbReference type="SUPFAM" id="SSF47413">
    <property type="entry name" value="lambda repressor-like DNA-binding domains"/>
    <property type="match status" value="1"/>
</dbReference>
<dbReference type="CDD" id="cd00093">
    <property type="entry name" value="HTH_XRE"/>
    <property type="match status" value="1"/>
</dbReference>
<dbReference type="RefSeq" id="WP_128987268.1">
    <property type="nucleotide sequence ID" value="NZ_PDJZ01000014.1"/>
</dbReference>
<name>A0A4Q0ZAR0_9BACT</name>
<evidence type="ECO:0000313" key="2">
    <source>
        <dbReference type="EMBL" id="RXJ83239.1"/>
    </source>
</evidence>
<dbReference type="InterPro" id="IPR001387">
    <property type="entry name" value="Cro/C1-type_HTH"/>
</dbReference>
<dbReference type="InterPro" id="IPR010982">
    <property type="entry name" value="Lambda_DNA-bd_dom_sf"/>
</dbReference>
<dbReference type="EMBL" id="PDJZ01000014">
    <property type="protein sequence ID" value="RXJ83239.1"/>
    <property type="molecule type" value="Genomic_DNA"/>
</dbReference>
<feature type="domain" description="HTH cro/C1-type" evidence="1">
    <location>
        <begin position="26"/>
        <end position="79"/>
    </location>
</feature>
<gene>
    <name evidence="2" type="ORF">CRU90_10670</name>
</gene>
<reference evidence="2 3" key="1">
    <citation type="submission" date="2017-10" db="EMBL/GenBank/DDBJ databases">
        <title>Genomics of the genus Arcobacter.</title>
        <authorList>
            <person name="Perez-Cataluna A."/>
            <person name="Figueras M.J."/>
        </authorList>
    </citation>
    <scope>NUCLEOTIDE SEQUENCE [LARGE SCALE GENOMIC DNA]</scope>
    <source>
        <strain evidence="2 3">F26</strain>
    </source>
</reference>
<accession>A0A4Q0ZAR0</accession>
<comment type="caution">
    <text evidence="2">The sequence shown here is derived from an EMBL/GenBank/DDBJ whole genome shotgun (WGS) entry which is preliminary data.</text>
</comment>